<evidence type="ECO:0000313" key="10">
    <source>
        <dbReference type="EMBL" id="ACB85950.1"/>
    </source>
</evidence>
<feature type="domain" description="MacB-like periplasmic core" evidence="9">
    <location>
        <begin position="21"/>
        <end position="226"/>
    </location>
</feature>
<evidence type="ECO:0000313" key="11">
    <source>
        <dbReference type="Proteomes" id="UP000001683"/>
    </source>
</evidence>
<name>B2A0S0_NATTJ</name>
<dbReference type="InterPro" id="IPR025857">
    <property type="entry name" value="MacB_PCD"/>
</dbReference>
<sequence>MTFRDMNNLVYRNLKNNKSRTVMTIIAVAIACGYLILLASFGFGIQKTVIQGLLAQSELNQIAVYGVTGDNTELNREHIQEIEAMEDVKVVTRSARLGQLPKFEINSHRTDLSVGIVDFASEIKAGRELYRGRIPENDQEVVLDRKFAQLSDLETEAQELLGREIDMIIRRGVGDAQVEENFNLEVVGIFDSSEMAGMEFGPPNNPFSTNYSIYLPKGILDEIQDFTGTPMGQVVSPELIDTIMQFLGGSMEVLLELTGQEVGDEFDQMMEMAPGSGGLYEGVNVFAHEVERVEHVSDQLEEEGFRAFAVVDIIDNVAFYFQFLHIAMIFVGLIGIVIASLGIYNTMSMAVSERSHEIGIMKAIGTHPGTVRKIFLLESIYIGVIGAFLGIAIALIASTGINALLPYLLENTFETELPDIVQLSYVAPVLVITGFSLCFFVAVVSGMKPAVKATRINVLEALKREL</sequence>
<keyword evidence="3 7" id="KW-0812">Transmembrane</keyword>
<evidence type="ECO:0000256" key="1">
    <source>
        <dbReference type="ARBA" id="ARBA00004651"/>
    </source>
</evidence>
<dbReference type="GO" id="GO:0022857">
    <property type="term" value="F:transmembrane transporter activity"/>
    <property type="evidence" value="ECO:0007669"/>
    <property type="project" value="TreeGrafter"/>
</dbReference>
<dbReference type="STRING" id="457570.Nther_2385"/>
<dbReference type="RefSeq" id="WP_012448799.1">
    <property type="nucleotide sequence ID" value="NC_010718.1"/>
</dbReference>
<gene>
    <name evidence="10" type="ordered locus">Nther_2385</name>
</gene>
<dbReference type="PANTHER" id="PTHR30572">
    <property type="entry name" value="MEMBRANE COMPONENT OF TRANSPORTER-RELATED"/>
    <property type="match status" value="1"/>
</dbReference>
<feature type="transmembrane region" description="Helical" evidence="7">
    <location>
        <begin position="425"/>
        <end position="445"/>
    </location>
</feature>
<dbReference type="OrthoDB" id="9770099at2"/>
<dbReference type="EMBL" id="CP001034">
    <property type="protein sequence ID" value="ACB85950.1"/>
    <property type="molecule type" value="Genomic_DNA"/>
</dbReference>
<protein>
    <recommendedName>
        <fullName evidence="12">ABC3 transporter permease protein domain-containing protein</fullName>
    </recommendedName>
</protein>
<dbReference type="eggNOG" id="COG0577">
    <property type="taxonomic scope" value="Bacteria"/>
</dbReference>
<dbReference type="KEGG" id="nth:Nther_2385"/>
<comment type="similarity">
    <text evidence="6">Belongs to the ABC-4 integral membrane protein family.</text>
</comment>
<evidence type="ECO:0008006" key="12">
    <source>
        <dbReference type="Google" id="ProtNLM"/>
    </source>
</evidence>
<dbReference type="AlphaFoldDB" id="B2A0S0"/>
<accession>B2A0S0</accession>
<organism evidence="10 11">
    <name type="scientific">Natranaerobius thermophilus (strain ATCC BAA-1301 / DSM 18059 / JW/NM-WN-LF)</name>
    <dbReference type="NCBI Taxonomy" id="457570"/>
    <lineage>
        <taxon>Bacteria</taxon>
        <taxon>Bacillati</taxon>
        <taxon>Bacillota</taxon>
        <taxon>Clostridia</taxon>
        <taxon>Natranaerobiales</taxon>
        <taxon>Natranaerobiaceae</taxon>
        <taxon>Natranaerobius</taxon>
    </lineage>
</organism>
<proteinExistence type="inferred from homology"/>
<dbReference type="PANTHER" id="PTHR30572:SF4">
    <property type="entry name" value="ABC TRANSPORTER PERMEASE YTRF"/>
    <property type="match status" value="1"/>
</dbReference>
<dbReference type="FunCoup" id="B2A0S0">
    <property type="interactions" value="42"/>
</dbReference>
<feature type="domain" description="ABC3 transporter permease C-terminal" evidence="8">
    <location>
        <begin position="329"/>
        <end position="457"/>
    </location>
</feature>
<evidence type="ECO:0000256" key="4">
    <source>
        <dbReference type="ARBA" id="ARBA00022989"/>
    </source>
</evidence>
<dbReference type="InterPro" id="IPR050250">
    <property type="entry name" value="Macrolide_Exporter_MacB"/>
</dbReference>
<dbReference type="HOGENOM" id="CLU_000604_8_7_9"/>
<keyword evidence="4 7" id="KW-1133">Transmembrane helix</keyword>
<evidence type="ECO:0000259" key="8">
    <source>
        <dbReference type="Pfam" id="PF02687"/>
    </source>
</evidence>
<feature type="transmembrane region" description="Helical" evidence="7">
    <location>
        <begin position="319"/>
        <end position="344"/>
    </location>
</feature>
<evidence type="ECO:0000256" key="5">
    <source>
        <dbReference type="ARBA" id="ARBA00023136"/>
    </source>
</evidence>
<evidence type="ECO:0000259" key="9">
    <source>
        <dbReference type="Pfam" id="PF12704"/>
    </source>
</evidence>
<keyword evidence="11" id="KW-1185">Reference proteome</keyword>
<keyword evidence="5 7" id="KW-0472">Membrane</keyword>
<dbReference type="PROSITE" id="PS51257">
    <property type="entry name" value="PROKAR_LIPOPROTEIN"/>
    <property type="match status" value="1"/>
</dbReference>
<dbReference type="Proteomes" id="UP000001683">
    <property type="component" value="Chromosome"/>
</dbReference>
<dbReference type="GO" id="GO:0005886">
    <property type="term" value="C:plasma membrane"/>
    <property type="evidence" value="ECO:0007669"/>
    <property type="project" value="UniProtKB-SubCell"/>
</dbReference>
<evidence type="ECO:0000256" key="6">
    <source>
        <dbReference type="ARBA" id="ARBA00038076"/>
    </source>
</evidence>
<comment type="subcellular location">
    <subcellularLocation>
        <location evidence="1">Cell membrane</location>
        <topology evidence="1">Multi-pass membrane protein</topology>
    </subcellularLocation>
</comment>
<evidence type="ECO:0000256" key="3">
    <source>
        <dbReference type="ARBA" id="ARBA00022692"/>
    </source>
</evidence>
<reference evidence="10 11" key="1">
    <citation type="submission" date="2008-04" db="EMBL/GenBank/DDBJ databases">
        <title>Complete sequence of chromosome of Natranaerobius thermophilus JW/NM-WN-LF.</title>
        <authorList>
            <consortium name="US DOE Joint Genome Institute"/>
            <person name="Copeland A."/>
            <person name="Lucas S."/>
            <person name="Lapidus A."/>
            <person name="Glavina del Rio T."/>
            <person name="Dalin E."/>
            <person name="Tice H."/>
            <person name="Bruce D."/>
            <person name="Goodwin L."/>
            <person name="Pitluck S."/>
            <person name="Chertkov O."/>
            <person name="Brettin T."/>
            <person name="Detter J.C."/>
            <person name="Han C."/>
            <person name="Kuske C.R."/>
            <person name="Schmutz J."/>
            <person name="Larimer F."/>
            <person name="Land M."/>
            <person name="Hauser L."/>
            <person name="Kyrpides N."/>
            <person name="Lykidis A."/>
            <person name="Mesbah N.M."/>
            <person name="Wiegel J."/>
        </authorList>
    </citation>
    <scope>NUCLEOTIDE SEQUENCE [LARGE SCALE GENOMIC DNA]</scope>
    <source>
        <strain evidence="11">ATCC BAA-1301 / DSM 18059 / JW/NM-WN-LF</strain>
    </source>
</reference>
<keyword evidence="2" id="KW-1003">Cell membrane</keyword>
<evidence type="ECO:0000256" key="2">
    <source>
        <dbReference type="ARBA" id="ARBA00022475"/>
    </source>
</evidence>
<dbReference type="InterPro" id="IPR003838">
    <property type="entry name" value="ABC3_permease_C"/>
</dbReference>
<evidence type="ECO:0000256" key="7">
    <source>
        <dbReference type="SAM" id="Phobius"/>
    </source>
</evidence>
<reference evidence="10 11" key="2">
    <citation type="journal article" date="2011" name="J. Bacteriol.">
        <title>Complete genome sequence of the anaerobic, halophilic alkalithermophile Natranaerobius thermophilus JW/NM-WN-LF.</title>
        <authorList>
            <person name="Zhao B."/>
            <person name="Mesbah N.M."/>
            <person name="Dalin E."/>
            <person name="Goodwin L."/>
            <person name="Nolan M."/>
            <person name="Pitluck S."/>
            <person name="Chertkov O."/>
            <person name="Brettin T.S."/>
            <person name="Han J."/>
            <person name="Larimer F.W."/>
            <person name="Land M.L."/>
            <person name="Hauser L."/>
            <person name="Kyrpides N."/>
            <person name="Wiegel J."/>
        </authorList>
    </citation>
    <scope>NUCLEOTIDE SEQUENCE [LARGE SCALE GENOMIC DNA]</scope>
    <source>
        <strain evidence="11">ATCC BAA-1301 / DSM 18059 / JW/NM-WN-LF</strain>
    </source>
</reference>
<dbReference type="InParanoid" id="B2A0S0"/>
<dbReference type="Pfam" id="PF02687">
    <property type="entry name" value="FtsX"/>
    <property type="match status" value="1"/>
</dbReference>
<dbReference type="Pfam" id="PF12704">
    <property type="entry name" value="MacB_PCD"/>
    <property type="match status" value="1"/>
</dbReference>
<feature type="transmembrane region" description="Helical" evidence="7">
    <location>
        <begin position="380"/>
        <end position="405"/>
    </location>
</feature>
<feature type="transmembrane region" description="Helical" evidence="7">
    <location>
        <begin position="21"/>
        <end position="45"/>
    </location>
</feature>